<dbReference type="AlphaFoldDB" id="A0A5D3CXT9"/>
<proteinExistence type="predicted"/>
<accession>A0A5D3CXT9</accession>
<sequence length="179" mass="19867">MLDLRKRSTWSLQRKLGSSKELQSLRVLKVGVFEETWIFKRASIFEGVLKVGVFEESLYLGRSFNLRGYLRGWSTSGVEETLFLGRIPSRPSGVKNFQPLQMKRTPLFIEFPGGFHGLGSNSTVSDPTSTGGRSSFCRQIHCPSRSDQAPSSFGGVILPSAIQLLSGDDRLLPSDPPSW</sequence>
<dbReference type="Proteomes" id="UP000321947">
    <property type="component" value="Unassembled WGS sequence"/>
</dbReference>
<gene>
    <name evidence="1" type="ORF">E5676_scaffold45G00830</name>
</gene>
<comment type="caution">
    <text evidence="1">The sequence shown here is derived from an EMBL/GenBank/DDBJ whole genome shotgun (WGS) entry which is preliminary data.</text>
</comment>
<reference evidence="1 2" key="1">
    <citation type="submission" date="2019-08" db="EMBL/GenBank/DDBJ databases">
        <title>Draft genome sequences of two oriental melons (Cucumis melo L. var makuwa).</title>
        <authorList>
            <person name="Kwon S.-Y."/>
        </authorList>
    </citation>
    <scope>NUCLEOTIDE SEQUENCE [LARGE SCALE GENOMIC DNA]</scope>
    <source>
        <strain evidence="2">cv. Chang Bougi</strain>
        <tissue evidence="1">Leaf</tissue>
    </source>
</reference>
<dbReference type="EMBL" id="SSTD01008722">
    <property type="protein sequence ID" value="TYK15039.1"/>
    <property type="molecule type" value="Genomic_DNA"/>
</dbReference>
<organism evidence="1 2">
    <name type="scientific">Cucumis melo var. makuwa</name>
    <name type="common">Oriental melon</name>
    <dbReference type="NCBI Taxonomy" id="1194695"/>
    <lineage>
        <taxon>Eukaryota</taxon>
        <taxon>Viridiplantae</taxon>
        <taxon>Streptophyta</taxon>
        <taxon>Embryophyta</taxon>
        <taxon>Tracheophyta</taxon>
        <taxon>Spermatophyta</taxon>
        <taxon>Magnoliopsida</taxon>
        <taxon>eudicotyledons</taxon>
        <taxon>Gunneridae</taxon>
        <taxon>Pentapetalae</taxon>
        <taxon>rosids</taxon>
        <taxon>fabids</taxon>
        <taxon>Cucurbitales</taxon>
        <taxon>Cucurbitaceae</taxon>
        <taxon>Benincaseae</taxon>
        <taxon>Cucumis</taxon>
    </lineage>
</organism>
<evidence type="ECO:0000313" key="1">
    <source>
        <dbReference type="EMBL" id="TYK15039.1"/>
    </source>
</evidence>
<protein>
    <submittedName>
        <fullName evidence="1">Uncharacterized protein</fullName>
    </submittedName>
</protein>
<name>A0A5D3CXT9_CUCMM</name>
<evidence type="ECO:0000313" key="2">
    <source>
        <dbReference type="Proteomes" id="UP000321947"/>
    </source>
</evidence>